<dbReference type="AlphaFoldDB" id="A0AAW0DD92"/>
<name>A0AAW0DD92_9AGAR</name>
<dbReference type="EMBL" id="JAYKXP010000016">
    <property type="protein sequence ID" value="KAK7049519.1"/>
    <property type="molecule type" value="Genomic_DNA"/>
</dbReference>
<evidence type="ECO:0000313" key="2">
    <source>
        <dbReference type="Proteomes" id="UP001383192"/>
    </source>
</evidence>
<gene>
    <name evidence="1" type="ORF">VNI00_005550</name>
</gene>
<accession>A0AAW0DD92</accession>
<evidence type="ECO:0000313" key="1">
    <source>
        <dbReference type="EMBL" id="KAK7049519.1"/>
    </source>
</evidence>
<keyword evidence="2" id="KW-1185">Reference proteome</keyword>
<organism evidence="1 2">
    <name type="scientific">Paramarasmius palmivorus</name>
    <dbReference type="NCBI Taxonomy" id="297713"/>
    <lineage>
        <taxon>Eukaryota</taxon>
        <taxon>Fungi</taxon>
        <taxon>Dikarya</taxon>
        <taxon>Basidiomycota</taxon>
        <taxon>Agaricomycotina</taxon>
        <taxon>Agaricomycetes</taxon>
        <taxon>Agaricomycetidae</taxon>
        <taxon>Agaricales</taxon>
        <taxon>Marasmiineae</taxon>
        <taxon>Marasmiaceae</taxon>
        <taxon>Paramarasmius</taxon>
    </lineage>
</organism>
<reference evidence="1 2" key="1">
    <citation type="submission" date="2024-01" db="EMBL/GenBank/DDBJ databases">
        <title>A draft genome for a cacao thread blight-causing isolate of Paramarasmius palmivorus.</title>
        <authorList>
            <person name="Baruah I.K."/>
            <person name="Bukari Y."/>
            <person name="Amoako-Attah I."/>
            <person name="Meinhardt L.W."/>
            <person name="Bailey B.A."/>
            <person name="Cohen S.P."/>
        </authorList>
    </citation>
    <scope>NUCLEOTIDE SEQUENCE [LARGE SCALE GENOMIC DNA]</scope>
    <source>
        <strain evidence="1 2">GH-12</strain>
    </source>
</reference>
<sequence length="169" mass="18643">MSSSTPQDSFAELSVALSSVFSPQFHLSFLLQPEQNPPTNYAVFVLSMLKKMKREDPNTIDQAMLRQLIALSSSYLVSDTCMDPDGGAQTWFTGFSHLVDVVVALHAQGQLELETINAASKACSECWSVAGAWRGLEGCRDGVRKLAPKLKRLLDENGRTYRGERVYAP</sequence>
<protein>
    <submittedName>
        <fullName evidence="1">Uncharacterized protein</fullName>
    </submittedName>
</protein>
<comment type="caution">
    <text evidence="1">The sequence shown here is derived from an EMBL/GenBank/DDBJ whole genome shotgun (WGS) entry which is preliminary data.</text>
</comment>
<proteinExistence type="predicted"/>
<dbReference type="Proteomes" id="UP001383192">
    <property type="component" value="Unassembled WGS sequence"/>
</dbReference>